<organism evidence="1 2">
    <name type="scientific">Catenulispora acidiphila (strain DSM 44928 / JCM 14897 / NBRC 102108 / NRRL B-24433 / ID139908)</name>
    <dbReference type="NCBI Taxonomy" id="479433"/>
    <lineage>
        <taxon>Bacteria</taxon>
        <taxon>Bacillati</taxon>
        <taxon>Actinomycetota</taxon>
        <taxon>Actinomycetes</taxon>
        <taxon>Catenulisporales</taxon>
        <taxon>Catenulisporaceae</taxon>
        <taxon>Catenulispora</taxon>
    </lineage>
</organism>
<accession>C7Q9K6</accession>
<dbReference type="HOGENOM" id="CLU_1632372_0_0_11"/>
<evidence type="ECO:0000313" key="1">
    <source>
        <dbReference type="EMBL" id="ACU74352.1"/>
    </source>
</evidence>
<gene>
    <name evidence="1" type="ordered locus">Caci_5493</name>
</gene>
<dbReference type="KEGG" id="cai:Caci_5493"/>
<protein>
    <submittedName>
        <fullName evidence="1">Uncharacterized protein</fullName>
    </submittedName>
</protein>
<proteinExistence type="predicted"/>
<reference evidence="1 2" key="1">
    <citation type="journal article" date="2009" name="Stand. Genomic Sci.">
        <title>Complete genome sequence of Catenulispora acidiphila type strain (ID 139908).</title>
        <authorList>
            <person name="Copeland A."/>
            <person name="Lapidus A."/>
            <person name="Glavina Del Rio T."/>
            <person name="Nolan M."/>
            <person name="Lucas S."/>
            <person name="Chen F."/>
            <person name="Tice H."/>
            <person name="Cheng J.F."/>
            <person name="Bruce D."/>
            <person name="Goodwin L."/>
            <person name="Pitluck S."/>
            <person name="Mikhailova N."/>
            <person name="Pati A."/>
            <person name="Ivanova N."/>
            <person name="Mavromatis K."/>
            <person name="Chen A."/>
            <person name="Palaniappan K."/>
            <person name="Chain P."/>
            <person name="Land M."/>
            <person name="Hauser L."/>
            <person name="Chang Y.J."/>
            <person name="Jeffries C.D."/>
            <person name="Chertkov O."/>
            <person name="Brettin T."/>
            <person name="Detter J.C."/>
            <person name="Han C."/>
            <person name="Ali Z."/>
            <person name="Tindall B.J."/>
            <person name="Goker M."/>
            <person name="Bristow J."/>
            <person name="Eisen J.A."/>
            <person name="Markowitz V."/>
            <person name="Hugenholtz P."/>
            <person name="Kyrpides N.C."/>
            <person name="Klenk H.P."/>
        </authorList>
    </citation>
    <scope>NUCLEOTIDE SEQUENCE [LARGE SCALE GENOMIC DNA]</scope>
    <source>
        <strain evidence="2">DSM 44928 / JCM 14897 / NBRC 102108 / NRRL B-24433 / ID139908</strain>
    </source>
</reference>
<dbReference type="InParanoid" id="C7Q9K6"/>
<dbReference type="EMBL" id="CP001700">
    <property type="protein sequence ID" value="ACU74352.1"/>
    <property type="molecule type" value="Genomic_DNA"/>
</dbReference>
<name>C7Q9K6_CATAD</name>
<dbReference type="Proteomes" id="UP000000851">
    <property type="component" value="Chromosome"/>
</dbReference>
<dbReference type="eggNOG" id="COG3311">
    <property type="taxonomic scope" value="Bacteria"/>
</dbReference>
<evidence type="ECO:0000313" key="2">
    <source>
        <dbReference type="Proteomes" id="UP000000851"/>
    </source>
</evidence>
<sequence>MIVIMAIKNPLMGAAEIGKLFDVSRQRVQQLIAKADFPVPEADLAMGKVWSTRNVKDWGLQAGRPFLVAYAFRDRDGQWHGPEHRLETGYVEGVLAISDDANAKAFAGQTITLRCGFLAGQPNPVAGDISANFAIVTGPNDQRYGVLLTHEVADLLAGTYTE</sequence>
<keyword evidence="2" id="KW-1185">Reference proteome</keyword>
<dbReference type="AlphaFoldDB" id="C7Q9K6"/>